<dbReference type="GO" id="GO:0016887">
    <property type="term" value="F:ATP hydrolysis activity"/>
    <property type="evidence" value="ECO:0007669"/>
    <property type="project" value="InterPro"/>
</dbReference>
<keyword evidence="7" id="KW-1185">Reference proteome</keyword>
<sequence>MNIQLRGISKSYGNKNSSFTALKDINLCVEKGEMIAIMGPSGSGKTTLLNIMGLMDKPTVGNYILDGEDTLKFNNSKLSKFRNKNIAFIFQNFALVNNETVVDNVLMPLNFRRLSASDKKKRVMDAIESVGLSDKIKSKINELSGGQKQRVAIARAIAADTDIILADEPTGALDRDTGKDILDKLRTLNKEGKTIIIITHDITVAEYCDRTIYIEDGRLIEKEVIPV</sequence>
<name>A0A9W6DBT0_9CLOT</name>
<evidence type="ECO:0000256" key="2">
    <source>
        <dbReference type="ARBA" id="ARBA00022448"/>
    </source>
</evidence>
<evidence type="ECO:0000256" key="4">
    <source>
        <dbReference type="ARBA" id="ARBA00022840"/>
    </source>
</evidence>
<dbReference type="GO" id="GO:0098796">
    <property type="term" value="C:membrane protein complex"/>
    <property type="evidence" value="ECO:0007669"/>
    <property type="project" value="UniProtKB-ARBA"/>
</dbReference>
<comment type="caution">
    <text evidence="6">The sequence shown here is derived from an EMBL/GenBank/DDBJ whole genome shotgun (WGS) entry which is preliminary data.</text>
</comment>
<comment type="similarity">
    <text evidence="1">Belongs to the ABC transporter superfamily.</text>
</comment>
<dbReference type="PROSITE" id="PS00211">
    <property type="entry name" value="ABC_TRANSPORTER_1"/>
    <property type="match status" value="1"/>
</dbReference>
<dbReference type="SUPFAM" id="SSF52540">
    <property type="entry name" value="P-loop containing nucleoside triphosphate hydrolases"/>
    <property type="match status" value="1"/>
</dbReference>
<protein>
    <submittedName>
        <fullName evidence="6">ABC transporter ATP-binding protein</fullName>
    </submittedName>
</protein>
<dbReference type="InterPro" id="IPR017871">
    <property type="entry name" value="ABC_transporter-like_CS"/>
</dbReference>
<proteinExistence type="inferred from homology"/>
<gene>
    <name evidence="6" type="ORF">CFOLD11_31080</name>
</gene>
<evidence type="ECO:0000313" key="6">
    <source>
        <dbReference type="EMBL" id="GKU26281.1"/>
    </source>
</evidence>
<organism evidence="6 7">
    <name type="scientific">Clostridium folliculivorans</name>
    <dbReference type="NCBI Taxonomy" id="2886038"/>
    <lineage>
        <taxon>Bacteria</taxon>
        <taxon>Bacillati</taxon>
        <taxon>Bacillota</taxon>
        <taxon>Clostridia</taxon>
        <taxon>Eubacteriales</taxon>
        <taxon>Clostridiaceae</taxon>
        <taxon>Clostridium</taxon>
    </lineage>
</organism>
<dbReference type="InterPro" id="IPR003593">
    <property type="entry name" value="AAA+_ATPase"/>
</dbReference>
<dbReference type="PROSITE" id="PS50893">
    <property type="entry name" value="ABC_TRANSPORTER_2"/>
    <property type="match status" value="1"/>
</dbReference>
<dbReference type="RefSeq" id="WP_261853194.1">
    <property type="nucleotide sequence ID" value="NZ_BQXY01000005.1"/>
</dbReference>
<dbReference type="Pfam" id="PF00005">
    <property type="entry name" value="ABC_tran"/>
    <property type="match status" value="1"/>
</dbReference>
<dbReference type="GO" id="GO:0005524">
    <property type="term" value="F:ATP binding"/>
    <property type="evidence" value="ECO:0007669"/>
    <property type="project" value="UniProtKB-KW"/>
</dbReference>
<dbReference type="GO" id="GO:0022857">
    <property type="term" value="F:transmembrane transporter activity"/>
    <property type="evidence" value="ECO:0007669"/>
    <property type="project" value="UniProtKB-ARBA"/>
</dbReference>
<dbReference type="CDD" id="cd03255">
    <property type="entry name" value="ABC_MJ0796_LolCDE_FtsE"/>
    <property type="match status" value="1"/>
</dbReference>
<dbReference type="InterPro" id="IPR027417">
    <property type="entry name" value="P-loop_NTPase"/>
</dbReference>
<dbReference type="InterPro" id="IPR017911">
    <property type="entry name" value="MacB-like_ATP-bd"/>
</dbReference>
<keyword evidence="3" id="KW-0547">Nucleotide-binding</keyword>
<dbReference type="Proteomes" id="UP001057868">
    <property type="component" value="Unassembled WGS sequence"/>
</dbReference>
<evidence type="ECO:0000313" key="7">
    <source>
        <dbReference type="Proteomes" id="UP001057868"/>
    </source>
</evidence>
<dbReference type="PANTHER" id="PTHR42798:SF7">
    <property type="entry name" value="ALPHA-D-RIBOSE 1-METHYLPHOSPHONATE 5-TRIPHOSPHATE SYNTHASE SUBUNIT PHNL"/>
    <property type="match status" value="1"/>
</dbReference>
<keyword evidence="2" id="KW-0813">Transport</keyword>
<dbReference type="AlphaFoldDB" id="A0A9W6DBT0"/>
<accession>A0A9W6DBT0</accession>
<dbReference type="EMBL" id="BQXY01000005">
    <property type="protein sequence ID" value="GKU26281.1"/>
    <property type="molecule type" value="Genomic_DNA"/>
</dbReference>
<evidence type="ECO:0000259" key="5">
    <source>
        <dbReference type="PROSITE" id="PS50893"/>
    </source>
</evidence>
<evidence type="ECO:0000256" key="1">
    <source>
        <dbReference type="ARBA" id="ARBA00005417"/>
    </source>
</evidence>
<dbReference type="SMART" id="SM00382">
    <property type="entry name" value="AAA"/>
    <property type="match status" value="1"/>
</dbReference>
<keyword evidence="4 6" id="KW-0067">ATP-binding</keyword>
<dbReference type="PANTHER" id="PTHR42798">
    <property type="entry name" value="LIPOPROTEIN-RELEASING SYSTEM ATP-BINDING PROTEIN LOLD"/>
    <property type="match status" value="1"/>
</dbReference>
<reference evidence="6" key="1">
    <citation type="journal article" date="2023" name="Int. J. Syst. Evol. Microbiol.">
        <title>&lt;i&gt;Clostridium folliculivorans&lt;/i&gt; sp. nov., isolated from soil samples of an organic paddy in Japan.</title>
        <authorList>
            <person name="Tazawa J."/>
            <person name="Kobayashi H."/>
            <person name="Tanizawa Y."/>
            <person name="Uchino A."/>
            <person name="Tanaka F."/>
            <person name="Urashima Y."/>
            <person name="Miura S."/>
            <person name="Sakamoto M."/>
            <person name="Ohkuma M."/>
            <person name="Tohno M."/>
        </authorList>
    </citation>
    <scope>NUCLEOTIDE SEQUENCE</scope>
    <source>
        <strain evidence="6">D1-1</strain>
    </source>
</reference>
<dbReference type="FunFam" id="3.40.50.300:FF:000032">
    <property type="entry name" value="Export ABC transporter ATP-binding protein"/>
    <property type="match status" value="1"/>
</dbReference>
<feature type="domain" description="ABC transporter" evidence="5">
    <location>
        <begin position="3"/>
        <end position="227"/>
    </location>
</feature>
<evidence type="ECO:0000256" key="3">
    <source>
        <dbReference type="ARBA" id="ARBA00022741"/>
    </source>
</evidence>
<dbReference type="InterPro" id="IPR003439">
    <property type="entry name" value="ABC_transporter-like_ATP-bd"/>
</dbReference>
<dbReference type="Gene3D" id="3.40.50.300">
    <property type="entry name" value="P-loop containing nucleotide triphosphate hydrolases"/>
    <property type="match status" value="1"/>
</dbReference>